<organism evidence="2 3">
    <name type="scientific">Streptomyces venetus</name>
    <dbReference type="NCBI Taxonomy" id="1701086"/>
    <lineage>
        <taxon>Bacteria</taxon>
        <taxon>Bacillati</taxon>
        <taxon>Actinomycetota</taxon>
        <taxon>Actinomycetes</taxon>
        <taxon>Kitasatosporales</taxon>
        <taxon>Streptomycetaceae</taxon>
        <taxon>Streptomyces</taxon>
    </lineage>
</organism>
<reference evidence="3" key="1">
    <citation type="journal article" date="2019" name="Int. J. Syst. Evol. Microbiol.">
        <title>The Global Catalogue of Microorganisms (GCM) 10K type strain sequencing project: providing services to taxonomists for standard genome sequencing and annotation.</title>
        <authorList>
            <consortium name="The Broad Institute Genomics Platform"/>
            <consortium name="The Broad Institute Genome Sequencing Center for Infectious Disease"/>
            <person name="Wu L."/>
            <person name="Ma J."/>
        </authorList>
    </citation>
    <scope>NUCLEOTIDE SEQUENCE [LARGE SCALE GENOMIC DNA]</scope>
    <source>
        <strain evidence="3">JCM 31290</strain>
    </source>
</reference>
<feature type="region of interest" description="Disordered" evidence="1">
    <location>
        <begin position="166"/>
        <end position="192"/>
    </location>
</feature>
<name>A0ABP8HIN2_9ACTN</name>
<dbReference type="EMBL" id="BAABET010000018">
    <property type="protein sequence ID" value="GAA4339897.1"/>
    <property type="molecule type" value="Genomic_DNA"/>
</dbReference>
<keyword evidence="3" id="KW-1185">Reference proteome</keyword>
<sequence>MTAVALIGVGGTVITALSGVVGSVRTAGIGSRGNASLEDRKSRRAAYSACAAALLVQRDAALRLMNDLDVQDLDVETAKEKVAQAQALRHDVGPTVGAVVVEGPDSVADAAEAAAFELNRWLDDLAWWVELGRPHEKRRVVELGASSSVDRVGYLMAVCREALHPDEGGQRRQGRRLPMRWDMGRNDEPDGN</sequence>
<gene>
    <name evidence="2" type="ORF">GCM10023086_75160</name>
</gene>
<accession>A0ABP8HIN2</accession>
<proteinExistence type="predicted"/>
<evidence type="ECO:0000256" key="1">
    <source>
        <dbReference type="SAM" id="MobiDB-lite"/>
    </source>
</evidence>
<protein>
    <recommendedName>
        <fullName evidence="4">Secreted protein</fullName>
    </recommendedName>
</protein>
<evidence type="ECO:0000313" key="2">
    <source>
        <dbReference type="EMBL" id="GAA4339897.1"/>
    </source>
</evidence>
<comment type="caution">
    <text evidence="2">The sequence shown here is derived from an EMBL/GenBank/DDBJ whole genome shotgun (WGS) entry which is preliminary data.</text>
</comment>
<feature type="compositionally biased region" description="Basic and acidic residues" evidence="1">
    <location>
        <begin position="182"/>
        <end position="192"/>
    </location>
</feature>
<evidence type="ECO:0000313" key="3">
    <source>
        <dbReference type="Proteomes" id="UP001501115"/>
    </source>
</evidence>
<dbReference type="Proteomes" id="UP001501115">
    <property type="component" value="Unassembled WGS sequence"/>
</dbReference>
<evidence type="ECO:0008006" key="4">
    <source>
        <dbReference type="Google" id="ProtNLM"/>
    </source>
</evidence>